<comment type="caution">
    <text evidence="7">The sequence shown here is derived from an EMBL/GenBank/DDBJ whole genome shotgun (WGS) entry which is preliminary data.</text>
</comment>
<dbReference type="Proteomes" id="UP001370490">
    <property type="component" value="Unassembled WGS sequence"/>
</dbReference>
<dbReference type="InterPro" id="IPR007657">
    <property type="entry name" value="Glycosyltransferase_61"/>
</dbReference>
<proteinExistence type="predicted"/>
<keyword evidence="3" id="KW-0808">Transferase</keyword>
<dbReference type="InterPro" id="IPR049625">
    <property type="entry name" value="Glyco_transf_61_cat"/>
</dbReference>
<sequence>MAKINEVTLISGGPKGPNCEVRHYVPALVFSTGDFSGNFWHDIADGLIPLFFTAKSFFHDQDFVMVIDQSHDYWLNKYRALLHGLSKQRILRMDRETRTHCFPWAIIGLIRHGHMTINPKWLPNSMSLHHFHDFLAQTYGGRSQHTISHHPNSRRRPRLVFACRHHGGRVLLNHAEVKQMMEEVGFEVIEFEPTMETSLHESNAILSSSHALVGVHGAGLTHLLFLRPGSSFLQIVLIGQDVPALHCYRIPAIEIGLEYMEYKISNYESLGHTWRKHTRRPRISWIECTRFEVDHRSHYSEASAAGAEQADVGRHGGLGDLPRDQSAGLKGL</sequence>
<dbReference type="EMBL" id="JBAMMX010000019">
    <property type="protein sequence ID" value="KAK6921961.1"/>
    <property type="molecule type" value="Genomic_DNA"/>
</dbReference>
<keyword evidence="4" id="KW-0325">Glycoprotein</keyword>
<dbReference type="PANTHER" id="PTHR20961:SF98">
    <property type="entry name" value="GLYCOSYLTRANSFERASE"/>
    <property type="match status" value="1"/>
</dbReference>
<evidence type="ECO:0000256" key="2">
    <source>
        <dbReference type="ARBA" id="ARBA00022676"/>
    </source>
</evidence>
<reference evidence="7 8" key="1">
    <citation type="submission" date="2023-12" db="EMBL/GenBank/DDBJ databases">
        <title>A high-quality genome assembly for Dillenia turbinata (Dilleniales).</title>
        <authorList>
            <person name="Chanderbali A."/>
        </authorList>
    </citation>
    <scope>NUCLEOTIDE SEQUENCE [LARGE SCALE GENOMIC DNA]</scope>
    <source>
        <strain evidence="7">LSX21</strain>
        <tissue evidence="7">Leaf</tissue>
    </source>
</reference>
<evidence type="ECO:0000256" key="4">
    <source>
        <dbReference type="ARBA" id="ARBA00023180"/>
    </source>
</evidence>
<name>A0AAN8Z2A0_9MAGN</name>
<protein>
    <submittedName>
        <fullName evidence="7">Glycosyltransferase 61</fullName>
    </submittedName>
</protein>
<dbReference type="PANTHER" id="PTHR20961">
    <property type="entry name" value="GLYCOSYLTRANSFERASE"/>
    <property type="match status" value="1"/>
</dbReference>
<evidence type="ECO:0000256" key="3">
    <source>
        <dbReference type="ARBA" id="ARBA00022679"/>
    </source>
</evidence>
<evidence type="ECO:0000313" key="7">
    <source>
        <dbReference type="EMBL" id="KAK6921961.1"/>
    </source>
</evidence>
<gene>
    <name evidence="7" type="ORF">RJ641_012468</name>
</gene>
<evidence type="ECO:0000259" key="6">
    <source>
        <dbReference type="Pfam" id="PF04577"/>
    </source>
</evidence>
<feature type="region of interest" description="Disordered" evidence="5">
    <location>
        <begin position="304"/>
        <end position="332"/>
    </location>
</feature>
<organism evidence="7 8">
    <name type="scientific">Dillenia turbinata</name>
    <dbReference type="NCBI Taxonomy" id="194707"/>
    <lineage>
        <taxon>Eukaryota</taxon>
        <taxon>Viridiplantae</taxon>
        <taxon>Streptophyta</taxon>
        <taxon>Embryophyta</taxon>
        <taxon>Tracheophyta</taxon>
        <taxon>Spermatophyta</taxon>
        <taxon>Magnoliopsida</taxon>
        <taxon>eudicotyledons</taxon>
        <taxon>Gunneridae</taxon>
        <taxon>Pentapetalae</taxon>
        <taxon>Dilleniales</taxon>
        <taxon>Dilleniaceae</taxon>
        <taxon>Dillenia</taxon>
    </lineage>
</organism>
<dbReference type="GO" id="GO:0016763">
    <property type="term" value="F:pentosyltransferase activity"/>
    <property type="evidence" value="ECO:0007669"/>
    <property type="project" value="UniProtKB-ARBA"/>
</dbReference>
<keyword evidence="8" id="KW-1185">Reference proteome</keyword>
<dbReference type="GO" id="GO:0000139">
    <property type="term" value="C:Golgi membrane"/>
    <property type="evidence" value="ECO:0007669"/>
    <property type="project" value="UniProtKB-SubCell"/>
</dbReference>
<dbReference type="Pfam" id="PF04577">
    <property type="entry name" value="Glyco_transf_61"/>
    <property type="match status" value="1"/>
</dbReference>
<keyword evidence="2" id="KW-0328">Glycosyltransferase</keyword>
<feature type="domain" description="Glycosyltransferase 61 catalytic" evidence="6">
    <location>
        <begin position="39"/>
        <end position="232"/>
    </location>
</feature>
<dbReference type="AlphaFoldDB" id="A0AAN8Z2A0"/>
<comment type="subcellular location">
    <subcellularLocation>
        <location evidence="1">Golgi apparatus membrane</location>
        <topology evidence="1">Single-pass type II membrane protein</topology>
    </subcellularLocation>
</comment>
<evidence type="ECO:0000313" key="8">
    <source>
        <dbReference type="Proteomes" id="UP001370490"/>
    </source>
</evidence>
<accession>A0AAN8Z2A0</accession>
<evidence type="ECO:0000256" key="1">
    <source>
        <dbReference type="ARBA" id="ARBA00004323"/>
    </source>
</evidence>
<evidence type="ECO:0000256" key="5">
    <source>
        <dbReference type="SAM" id="MobiDB-lite"/>
    </source>
</evidence>